<dbReference type="KEGG" id="vg:65103082"/>
<keyword evidence="9 16" id="KW-0479">Metal-binding</keyword>
<dbReference type="EMBL" id="MK940528">
    <property type="protein sequence ID" value="QDA77211.1"/>
    <property type="molecule type" value="Genomic_DNA"/>
</dbReference>
<keyword evidence="10" id="KW-0547">Nucleotide-binding</keyword>
<evidence type="ECO:0000313" key="20">
    <source>
        <dbReference type="EMBL" id="QDA77211.1"/>
    </source>
</evidence>
<dbReference type="GeneID" id="65103082"/>
<comment type="subcellular location">
    <subcellularLocation>
        <location evidence="1 17">Host nucleus</location>
    </subcellularLocation>
</comment>
<dbReference type="GO" id="GO:0000166">
    <property type="term" value="F:nucleotide binding"/>
    <property type="evidence" value="ECO:0007669"/>
    <property type="project" value="UniProtKB-KW"/>
</dbReference>
<dbReference type="GO" id="GO:0006260">
    <property type="term" value="P:DNA replication"/>
    <property type="evidence" value="ECO:0007669"/>
    <property type="project" value="UniProtKB-KW"/>
</dbReference>
<evidence type="ECO:0000256" key="4">
    <source>
        <dbReference type="ARBA" id="ARBA00022562"/>
    </source>
</evidence>
<proteinExistence type="inferred from homology"/>
<evidence type="ECO:0000256" key="3">
    <source>
        <dbReference type="ARBA" id="ARBA00022491"/>
    </source>
</evidence>
<evidence type="ECO:0000256" key="15">
    <source>
        <dbReference type="PIRSR" id="PIRSR601191-1"/>
    </source>
</evidence>
<dbReference type="GO" id="GO:0016888">
    <property type="term" value="F:DNA endonuclease activity, producing 5'-phosphomonoesters"/>
    <property type="evidence" value="ECO:0007669"/>
    <property type="project" value="InterPro"/>
</dbReference>
<keyword evidence="14" id="KW-0238">DNA-binding</keyword>
<sequence length="301" mass="34525">MSQNMPSTSKQTQNTFRLQTKYVFLTYPRSSSNAENLRDFLWDKLSRFLIYFIAIATELHQDGTPHLHCLIQLDKRCHIRDPSFFDFQGNHPNIQPAKDSQQVLDYISKDGNVITRGDFRKHRVSPSKNDERWRIIIQTATSKEEYLGMIRDQFPHEWATKLQWLEYSAEKLFPTIEPPYTSPFSPVDLQCHEELTQWLNTDLYVVSVDAYTLIHPDIDNHTATENLNWMDDYTRNQNVYNTDDDPSTSVDQQEPERPPGQEASEGITTSTAGSTSQHTTTTPPTTSLTTSPSNSAQTGSS</sequence>
<evidence type="ECO:0000256" key="6">
    <source>
        <dbReference type="ARBA" id="ARBA00022695"/>
    </source>
</evidence>
<evidence type="ECO:0000256" key="14">
    <source>
        <dbReference type="ARBA" id="ARBA00023125"/>
    </source>
</evidence>
<dbReference type="RefSeq" id="YP_010087773.1">
    <property type="nucleotide sequence ID" value="NC_055579.1"/>
</dbReference>
<evidence type="ECO:0000256" key="7">
    <source>
        <dbReference type="ARBA" id="ARBA00022705"/>
    </source>
</evidence>
<evidence type="ECO:0000256" key="18">
    <source>
        <dbReference type="SAM" id="MobiDB-lite"/>
    </source>
</evidence>
<dbReference type="PRINTS" id="PR00229">
    <property type="entry name" value="GEMCOATMSVL1"/>
</dbReference>
<dbReference type="PROSITE" id="PS52020">
    <property type="entry name" value="CRESS_DNA_REP"/>
    <property type="match status" value="1"/>
</dbReference>
<dbReference type="GO" id="GO:0016779">
    <property type="term" value="F:nucleotidyltransferase activity"/>
    <property type="evidence" value="ECO:0007669"/>
    <property type="project" value="UniProtKB-KW"/>
</dbReference>
<feature type="domain" description="CRESS-DNA virus Rep endonuclease" evidence="19">
    <location>
        <begin position="17"/>
        <end position="119"/>
    </location>
</feature>
<dbReference type="Pfam" id="PF08283">
    <property type="entry name" value="Gemini_AL1_M"/>
    <property type="match status" value="1"/>
</dbReference>
<keyword evidence="3" id="KW-0678">Repressor</keyword>
<comment type="subunit">
    <text evidence="17">Homooligomer.</text>
</comment>
<evidence type="ECO:0000256" key="2">
    <source>
        <dbReference type="ARBA" id="ARBA00006240"/>
    </source>
</evidence>
<evidence type="ECO:0000256" key="5">
    <source>
        <dbReference type="ARBA" id="ARBA00022679"/>
    </source>
</evidence>
<dbReference type="Pfam" id="PF00799">
    <property type="entry name" value="Gemini_AL1"/>
    <property type="match status" value="1"/>
</dbReference>
<keyword evidence="6" id="KW-0548">Nucleotidyltransferase</keyword>
<protein>
    <recommendedName>
        <fullName evidence="17">Replication-associated protein</fullName>
        <shortName evidence="17">Rep</shortName>
        <ecNumber evidence="17">3.1.21.-</ecNumber>
    </recommendedName>
</protein>
<feature type="binding site" evidence="16">
    <location>
        <position position="110"/>
    </location>
    <ligand>
        <name>a divalent metal cation</name>
        <dbReference type="ChEBI" id="CHEBI:60240"/>
    </ligand>
</feature>
<evidence type="ECO:0000256" key="8">
    <source>
        <dbReference type="ARBA" id="ARBA00022722"/>
    </source>
</evidence>
<evidence type="ECO:0000256" key="16">
    <source>
        <dbReference type="PIRSR" id="PIRSR601191-2"/>
    </source>
</evidence>
<feature type="region of interest" description="Disordered" evidence="18">
    <location>
        <begin position="236"/>
        <end position="301"/>
    </location>
</feature>
<keyword evidence="7" id="KW-0235">DNA replication</keyword>
<keyword evidence="12 17" id="KW-0378">Hydrolase</keyword>
<dbReference type="EC" id="3.1.21.-" evidence="17"/>
<dbReference type="PRINTS" id="PR00227">
    <property type="entry name" value="GEMCOATAL1"/>
</dbReference>
<organism evidence="20 21">
    <name type="scientific">Chickpea redleaf virus 2</name>
    <dbReference type="NCBI Taxonomy" id="2588671"/>
    <lineage>
        <taxon>Viruses</taxon>
        <taxon>Monodnaviria</taxon>
        <taxon>Shotokuvirae</taxon>
        <taxon>Cressdnaviricota</taxon>
        <taxon>Repensiviricetes</taxon>
        <taxon>Geplafuvirales</taxon>
        <taxon>Geminiviridae</taxon>
        <taxon>Mastrevirus</taxon>
        <taxon>Mastrevirus rubrumsecundi</taxon>
    </lineage>
</organism>
<dbReference type="InterPro" id="IPR022692">
    <property type="entry name" value="Gemini_AL1_REP_central"/>
</dbReference>
<dbReference type="Proteomes" id="UP000676530">
    <property type="component" value="Segment"/>
</dbReference>
<dbReference type="GO" id="GO:0003677">
    <property type="term" value="F:DNA binding"/>
    <property type="evidence" value="ECO:0007669"/>
    <property type="project" value="UniProtKB-KW"/>
</dbReference>
<feature type="binding site" evidence="16">
    <location>
        <position position="58"/>
    </location>
    <ligand>
        <name>a divalent metal cation</name>
        <dbReference type="ChEBI" id="CHEBI:60240"/>
    </ligand>
</feature>
<evidence type="ECO:0000256" key="12">
    <source>
        <dbReference type="ARBA" id="ARBA00022801"/>
    </source>
</evidence>
<evidence type="ECO:0000256" key="1">
    <source>
        <dbReference type="ARBA" id="ARBA00004147"/>
    </source>
</evidence>
<feature type="compositionally biased region" description="Low complexity" evidence="18">
    <location>
        <begin position="268"/>
        <end position="295"/>
    </location>
</feature>
<dbReference type="GO" id="GO:0042025">
    <property type="term" value="C:host cell nucleus"/>
    <property type="evidence" value="ECO:0007669"/>
    <property type="project" value="UniProtKB-SubCell"/>
</dbReference>
<feature type="binding site" evidence="16">
    <location>
        <position position="68"/>
    </location>
    <ligand>
        <name>a divalent metal cation</name>
        <dbReference type="ChEBI" id="CHEBI:60240"/>
    </ligand>
</feature>
<dbReference type="Gene3D" id="3.40.1310.20">
    <property type="match status" value="1"/>
</dbReference>
<keyword evidence="4 17" id="KW-1048">Host nucleus</keyword>
<dbReference type="GO" id="GO:0046872">
    <property type="term" value="F:metal ion binding"/>
    <property type="evidence" value="ECO:0007669"/>
    <property type="project" value="UniProtKB-KW"/>
</dbReference>
<reference evidence="20 21" key="1">
    <citation type="submission" date="2019-05" db="EMBL/GenBank/DDBJ databases">
        <title>The complete genome sequence of a new mastrevirus, Chickpea Redleaf Virus 2, from Australia.</title>
        <authorList>
            <person name="Filardo F.F."/>
            <person name="Sharman M."/>
        </authorList>
    </citation>
    <scope>NUCLEOTIDE SEQUENCE [LARGE SCALE GENOMIC DNA]</scope>
    <source>
        <strain evidence="20">5495</strain>
    </source>
</reference>
<evidence type="ECO:0000256" key="11">
    <source>
        <dbReference type="ARBA" id="ARBA00022759"/>
    </source>
</evidence>
<keyword evidence="5" id="KW-0808">Transferase</keyword>
<dbReference type="SUPFAM" id="SSF55464">
    <property type="entry name" value="Origin of replication-binding domain, RBD-like"/>
    <property type="match status" value="1"/>
</dbReference>
<evidence type="ECO:0000259" key="19">
    <source>
        <dbReference type="PROSITE" id="PS52020"/>
    </source>
</evidence>
<dbReference type="InterPro" id="IPR001191">
    <property type="entry name" value="Gemini_AL1_REP"/>
</dbReference>
<evidence type="ECO:0000256" key="13">
    <source>
        <dbReference type="ARBA" id="ARBA00023124"/>
    </source>
</evidence>
<evidence type="ECO:0000256" key="10">
    <source>
        <dbReference type="ARBA" id="ARBA00022741"/>
    </source>
</evidence>
<evidence type="ECO:0000256" key="9">
    <source>
        <dbReference type="ARBA" id="ARBA00022723"/>
    </source>
</evidence>
<feature type="binding site" evidence="16">
    <location>
        <position position="66"/>
    </location>
    <ligand>
        <name>a divalent metal cation</name>
        <dbReference type="ChEBI" id="CHEBI:60240"/>
    </ligand>
</feature>
<evidence type="ECO:0000256" key="17">
    <source>
        <dbReference type="RuleBase" id="RU361249"/>
    </source>
</evidence>
<keyword evidence="13" id="KW-0190">Covalent protein-DNA linkage</keyword>
<comment type="similarity">
    <text evidence="2 17">Belongs to the geminiviridae Rep protein family.</text>
</comment>
<feature type="active site" description="For DNA cleavage activity" evidence="15">
    <location>
        <position position="106"/>
    </location>
</feature>
<keyword evidence="8" id="KW-0540">Nuclease</keyword>
<keyword evidence="21" id="KW-1185">Reference proteome</keyword>
<feature type="compositionally biased region" description="Polar residues" evidence="18">
    <location>
        <begin position="236"/>
        <end position="252"/>
    </location>
</feature>
<evidence type="ECO:0000313" key="21">
    <source>
        <dbReference type="Proteomes" id="UP000676530"/>
    </source>
</evidence>
<comment type="cofactor">
    <cofactor evidence="16">
        <name>Mg(2+)</name>
        <dbReference type="ChEBI" id="CHEBI:18420"/>
    </cofactor>
    <cofactor evidence="16">
        <name>Mn(2+)</name>
        <dbReference type="ChEBI" id="CHEBI:29035"/>
    </cofactor>
    <text evidence="16">Divalent metal cations, possibly Mg(2+) or Mn(2+).</text>
</comment>
<keyword evidence="11" id="KW-0255">Endonuclease</keyword>
<name>A0A4Y5T1E2_9GEMI</name>
<accession>A0A4Y5T1E2</accession>
<dbReference type="GO" id="GO:0005198">
    <property type="term" value="F:structural molecule activity"/>
    <property type="evidence" value="ECO:0007669"/>
    <property type="project" value="InterPro"/>
</dbReference>
<dbReference type="InterPro" id="IPR001146">
    <property type="entry name" value="Gemini_AL1_MSV"/>
</dbReference>
<dbReference type="InterPro" id="IPR049912">
    <property type="entry name" value="CRESS_DNA_REP"/>
</dbReference>